<name>A0A166F4K2_9AGAM</name>
<dbReference type="PANTHER" id="PTHR47691:SF3">
    <property type="entry name" value="HTH-TYPE TRANSCRIPTIONAL REGULATOR RV0890C-RELATED"/>
    <property type="match status" value="1"/>
</dbReference>
<dbReference type="Pfam" id="PF20703">
    <property type="entry name" value="nSTAND1"/>
    <property type="match status" value="1"/>
</dbReference>
<dbReference type="InterPro" id="IPR027417">
    <property type="entry name" value="P-loop_NTPase"/>
</dbReference>
<dbReference type="Gene3D" id="3.40.50.300">
    <property type="entry name" value="P-loop containing nucleotide triphosphate hydrolases"/>
    <property type="match status" value="1"/>
</dbReference>
<dbReference type="Proteomes" id="UP000076532">
    <property type="component" value="Unassembled WGS sequence"/>
</dbReference>
<dbReference type="InterPro" id="IPR049052">
    <property type="entry name" value="nSTAND1"/>
</dbReference>
<protein>
    <recommendedName>
        <fullName evidence="1">Novel STAND NTPase 1 domain-containing protein</fullName>
    </recommendedName>
</protein>
<reference evidence="2 3" key="1">
    <citation type="journal article" date="2016" name="Mol. Biol. Evol.">
        <title>Comparative Genomics of Early-Diverging Mushroom-Forming Fungi Provides Insights into the Origins of Lignocellulose Decay Capabilities.</title>
        <authorList>
            <person name="Nagy L.G."/>
            <person name="Riley R."/>
            <person name="Tritt A."/>
            <person name="Adam C."/>
            <person name="Daum C."/>
            <person name="Floudas D."/>
            <person name="Sun H."/>
            <person name="Yadav J.S."/>
            <person name="Pangilinan J."/>
            <person name="Larsson K.H."/>
            <person name="Matsuura K."/>
            <person name="Barry K."/>
            <person name="Labutti K."/>
            <person name="Kuo R."/>
            <person name="Ohm R.A."/>
            <person name="Bhattacharya S.S."/>
            <person name="Shirouzu T."/>
            <person name="Yoshinaga Y."/>
            <person name="Martin F.M."/>
            <person name="Grigoriev I.V."/>
            <person name="Hibbett D.S."/>
        </authorList>
    </citation>
    <scope>NUCLEOTIDE SEQUENCE [LARGE SCALE GENOMIC DNA]</scope>
    <source>
        <strain evidence="2 3">CBS 109695</strain>
    </source>
</reference>
<dbReference type="OrthoDB" id="691197at2759"/>
<sequence>MPPREKRARSASDEVDVQRKQLRLQDDRDNIGNRMASTAIQAANTTSFHTIGALGPVTNVAGHIFHGNVNMYNGALVPSVSLSAPPPSQPSPPDIWFGRDAIVSTLAGIIAVNENPRLAILGAGGMGKTSTALHVIHHEAVVARYRDRIFFVACDAATSADLLASLILQVIGVSVGAEKNLLSALHVALKCASPTLLLLDNFESLWEVEKDHNAIRDLLQKIANSRSSTLIITMRATTPPPGIRWTFFKSLPPLHASSAKEVFLAINATFCDGSDDGNEIPPHGWY</sequence>
<feature type="domain" description="Novel STAND NTPase 1" evidence="1">
    <location>
        <begin position="94"/>
        <end position="236"/>
    </location>
</feature>
<dbReference type="EMBL" id="KV417593">
    <property type="protein sequence ID" value="KZP16429.1"/>
    <property type="molecule type" value="Genomic_DNA"/>
</dbReference>
<proteinExistence type="predicted"/>
<evidence type="ECO:0000259" key="1">
    <source>
        <dbReference type="Pfam" id="PF20703"/>
    </source>
</evidence>
<keyword evidence="3" id="KW-1185">Reference proteome</keyword>
<dbReference type="SUPFAM" id="SSF52540">
    <property type="entry name" value="P-loop containing nucleoside triphosphate hydrolases"/>
    <property type="match status" value="1"/>
</dbReference>
<dbReference type="AlphaFoldDB" id="A0A166F4K2"/>
<dbReference type="PANTHER" id="PTHR47691">
    <property type="entry name" value="REGULATOR-RELATED"/>
    <property type="match status" value="1"/>
</dbReference>
<organism evidence="2 3">
    <name type="scientific">Athelia psychrophila</name>
    <dbReference type="NCBI Taxonomy" id="1759441"/>
    <lineage>
        <taxon>Eukaryota</taxon>
        <taxon>Fungi</taxon>
        <taxon>Dikarya</taxon>
        <taxon>Basidiomycota</taxon>
        <taxon>Agaricomycotina</taxon>
        <taxon>Agaricomycetes</taxon>
        <taxon>Agaricomycetidae</taxon>
        <taxon>Atheliales</taxon>
        <taxon>Atheliaceae</taxon>
        <taxon>Athelia</taxon>
    </lineage>
</organism>
<gene>
    <name evidence="2" type="ORF">FIBSPDRAFT_1047516</name>
</gene>
<evidence type="ECO:0000313" key="3">
    <source>
        <dbReference type="Proteomes" id="UP000076532"/>
    </source>
</evidence>
<accession>A0A166F4K2</accession>
<evidence type="ECO:0000313" key="2">
    <source>
        <dbReference type="EMBL" id="KZP16429.1"/>
    </source>
</evidence>